<keyword evidence="1" id="KW-1133">Transmembrane helix</keyword>
<comment type="caution">
    <text evidence="3">The sequence shown here is derived from an EMBL/GenBank/DDBJ whole genome shotgun (WGS) entry which is preliminary data.</text>
</comment>
<dbReference type="InterPro" id="IPR053521">
    <property type="entry name" value="McjB-like"/>
</dbReference>
<keyword evidence="4" id="KW-1185">Reference proteome</keyword>
<dbReference type="Pfam" id="PF13471">
    <property type="entry name" value="Transglut_core3"/>
    <property type="match status" value="1"/>
</dbReference>
<dbReference type="Proteomes" id="UP000318864">
    <property type="component" value="Unassembled WGS sequence"/>
</dbReference>
<evidence type="ECO:0000259" key="2">
    <source>
        <dbReference type="Pfam" id="PF13471"/>
    </source>
</evidence>
<reference evidence="3 4" key="1">
    <citation type="submission" date="2018-10" db="EMBL/GenBank/DDBJ databases">
        <title>Natronolimnobius sp. XQ-INN 246 isolated from Inner Mongolia Autonomous Region of China.</title>
        <authorList>
            <person name="Xue Q."/>
        </authorList>
    </citation>
    <scope>NUCLEOTIDE SEQUENCE [LARGE SCALE GENOMIC DNA]</scope>
    <source>
        <strain evidence="3 4">XQ-INN 246</strain>
    </source>
</reference>
<feature type="transmembrane region" description="Helical" evidence="1">
    <location>
        <begin position="16"/>
        <end position="35"/>
    </location>
</feature>
<evidence type="ECO:0000313" key="4">
    <source>
        <dbReference type="Proteomes" id="UP000318864"/>
    </source>
</evidence>
<dbReference type="RefSeq" id="WP_141464181.1">
    <property type="nucleotide sequence ID" value="NZ_RBZW01000021.1"/>
</dbReference>
<keyword evidence="1" id="KW-0812">Transmembrane</keyword>
<dbReference type="EMBL" id="RBZW01000021">
    <property type="protein sequence ID" value="THE65155.1"/>
    <property type="molecule type" value="Genomic_DNA"/>
</dbReference>
<proteinExistence type="predicted"/>
<sequence>MGRISGFLSVPAGDKLRLVLAATLLVVVRIGVFVVPFSTFRRLLLAPATTLARIVPGSPAPVRIAWTVDAADRNCPGHRTCLMRSLTAETMHRLYDHAVVHRIGVDTASDGNDTAAGSGCFQAHSWIEYDGSVLIGHLEDLSRFEPLPPLDEIGGP</sequence>
<dbReference type="NCBIfam" id="NF033537">
    <property type="entry name" value="lasso_biosyn_B2"/>
    <property type="match status" value="1"/>
</dbReference>
<dbReference type="InterPro" id="IPR032708">
    <property type="entry name" value="McjB_C"/>
</dbReference>
<dbReference type="AlphaFoldDB" id="A0A4S3TPP6"/>
<feature type="domain" description="Microcin J25-processing protein McjB C-terminal" evidence="2">
    <location>
        <begin position="26"/>
        <end position="147"/>
    </location>
</feature>
<accession>A0A4S3TPP6</accession>
<protein>
    <submittedName>
        <fullName evidence="3">Lasso peptide biosynthesis B2 protein</fullName>
    </submittedName>
</protein>
<organism evidence="3 4">
    <name type="scientific">Salinadaptatus halalkaliphilus</name>
    <dbReference type="NCBI Taxonomy" id="2419781"/>
    <lineage>
        <taxon>Archaea</taxon>
        <taxon>Methanobacteriati</taxon>
        <taxon>Methanobacteriota</taxon>
        <taxon>Stenosarchaea group</taxon>
        <taxon>Halobacteria</taxon>
        <taxon>Halobacteriales</taxon>
        <taxon>Natrialbaceae</taxon>
        <taxon>Salinadaptatus</taxon>
    </lineage>
</organism>
<evidence type="ECO:0000313" key="3">
    <source>
        <dbReference type="EMBL" id="THE65155.1"/>
    </source>
</evidence>
<evidence type="ECO:0000256" key="1">
    <source>
        <dbReference type="SAM" id="Phobius"/>
    </source>
</evidence>
<keyword evidence="1" id="KW-0472">Membrane</keyword>
<gene>
    <name evidence="3" type="ORF">D8Y22_07995</name>
</gene>
<name>A0A4S3TPP6_9EURY</name>
<dbReference type="OrthoDB" id="239060at2157"/>